<comment type="caution">
    <text evidence="2">The sequence shown here is derived from an EMBL/GenBank/DDBJ whole genome shotgun (WGS) entry which is preliminary data.</text>
</comment>
<dbReference type="EMBL" id="MLIQ01000011">
    <property type="protein sequence ID" value="OHU59741.1"/>
    <property type="molecule type" value="Genomic_DNA"/>
</dbReference>
<evidence type="ECO:0000313" key="3">
    <source>
        <dbReference type="Proteomes" id="UP000180043"/>
    </source>
</evidence>
<evidence type="ECO:0000313" key="2">
    <source>
        <dbReference type="EMBL" id="OHU59741.1"/>
    </source>
</evidence>
<gene>
    <name evidence="2" type="ORF">BKG82_04105</name>
</gene>
<accession>A0A1S1LNF2</accession>
<protein>
    <submittedName>
        <fullName evidence="2">Uncharacterized protein</fullName>
    </submittedName>
</protein>
<keyword evidence="1" id="KW-1133">Transmembrane helix</keyword>
<keyword evidence="1" id="KW-0472">Membrane</keyword>
<name>A0A1S1LNF2_MYCCH</name>
<keyword evidence="1" id="KW-0812">Transmembrane</keyword>
<feature type="transmembrane region" description="Helical" evidence="1">
    <location>
        <begin position="31"/>
        <end position="52"/>
    </location>
</feature>
<evidence type="ECO:0000256" key="1">
    <source>
        <dbReference type="SAM" id="Phobius"/>
    </source>
</evidence>
<feature type="transmembrane region" description="Helical" evidence="1">
    <location>
        <begin position="59"/>
        <end position="77"/>
    </location>
</feature>
<dbReference type="AlphaFoldDB" id="A0A1S1LNF2"/>
<organism evidence="2 3">
    <name type="scientific">Mycobacteroides chelonae</name>
    <name type="common">Mycobacterium chelonae</name>
    <dbReference type="NCBI Taxonomy" id="1774"/>
    <lineage>
        <taxon>Bacteria</taxon>
        <taxon>Bacillati</taxon>
        <taxon>Actinomycetota</taxon>
        <taxon>Actinomycetes</taxon>
        <taxon>Mycobacteriales</taxon>
        <taxon>Mycobacteriaceae</taxon>
        <taxon>Mycobacteroides</taxon>
    </lineage>
</organism>
<sequence length="86" mass="9541">MSTAVLIVVFLLGAVLSILYSAKIESGVHDIGNFSMYVSMTLLAAIPLWVLLPSARNRYIVLCVALVLIVRTGYKWVQNGRKFRAQ</sequence>
<dbReference type="Proteomes" id="UP000180043">
    <property type="component" value="Unassembled WGS sequence"/>
</dbReference>
<reference evidence="2 3" key="1">
    <citation type="submission" date="2016-10" db="EMBL/GenBank/DDBJ databases">
        <title>Evaluation of Human, Veterinary and Environmental Mycobacterium chelonae Isolates by Core Genome Phylogenomic Analysis, Targeted Gene Comparison, and Anti-microbial Susceptibility Patterns: A Tale of Mistaken Identities.</title>
        <authorList>
            <person name="Fogelson S.B."/>
            <person name="Camus A.C."/>
            <person name="Lorenz W."/>
            <person name="Vasireddy R."/>
            <person name="Vasireddy S."/>
            <person name="Smith T."/>
            <person name="Brown-Elliott B.A."/>
            <person name="Wallace R.J.Jr."/>
            <person name="Hasan N.A."/>
            <person name="Reischl U."/>
            <person name="Sanchez S."/>
        </authorList>
    </citation>
    <scope>NUCLEOTIDE SEQUENCE [LARGE SCALE GENOMIC DNA]</scope>
    <source>
        <strain evidence="2 3">15515</strain>
    </source>
</reference>
<proteinExistence type="predicted"/>